<gene>
    <name evidence="4" type="ORF">GCM10025781_28710</name>
</gene>
<evidence type="ECO:0000256" key="2">
    <source>
        <dbReference type="SAM" id="MobiDB-lite"/>
    </source>
</evidence>
<evidence type="ECO:0000259" key="3">
    <source>
        <dbReference type="Pfam" id="PF01494"/>
    </source>
</evidence>
<dbReference type="PANTHER" id="PTHR43476">
    <property type="entry name" value="3-(3-HYDROXY-PHENYL)PROPIONATE/3-HYDROXYCINNAMIC ACID HYDROXYLASE"/>
    <property type="match status" value="1"/>
</dbReference>
<dbReference type="RefSeq" id="WP_345311962.1">
    <property type="nucleotide sequence ID" value="NZ_BAABLN010000071.1"/>
</dbReference>
<accession>A0ABP8XL17</accession>
<sequence length="232" mass="25262">MESLRQHSSALSADVLVVGAGPVGLSLARLLGLRGHQVTIVERKADAYPLPRAVVFDDEIGRIFQNLGLTDEIQNISQAVPDHYEWRNSQGQTLLAMDWSGTGPCGWPIESFFSQPVLENVLARAVADMDNVTVLRNVELTGIQETTDGIVGTCRGPDGPWSIEARFLVGCDGSRSTVRELLGVGMTDLDFRYDWLIVDASLLPEMPPIRCRRSPGKACTRGSGTPRTSRGN</sequence>
<feature type="region of interest" description="Disordered" evidence="2">
    <location>
        <begin position="213"/>
        <end position="232"/>
    </location>
</feature>
<dbReference type="Proteomes" id="UP001501446">
    <property type="component" value="Unassembled WGS sequence"/>
</dbReference>
<organism evidence="4 5">
    <name type="scientific">Kocuria gwangalliensis</name>
    <dbReference type="NCBI Taxonomy" id="501592"/>
    <lineage>
        <taxon>Bacteria</taxon>
        <taxon>Bacillati</taxon>
        <taxon>Actinomycetota</taxon>
        <taxon>Actinomycetes</taxon>
        <taxon>Micrococcales</taxon>
        <taxon>Micrococcaceae</taxon>
        <taxon>Kocuria</taxon>
    </lineage>
</organism>
<dbReference type="InterPro" id="IPR050631">
    <property type="entry name" value="PheA/TfdB_FAD_monoxygenase"/>
</dbReference>
<evidence type="ECO:0000313" key="4">
    <source>
        <dbReference type="EMBL" id="GAA4708187.1"/>
    </source>
</evidence>
<proteinExistence type="predicted"/>
<name>A0ABP8XL17_9MICC</name>
<dbReference type="PRINTS" id="PR00420">
    <property type="entry name" value="RNGMNOXGNASE"/>
</dbReference>
<dbReference type="Gene3D" id="3.50.50.60">
    <property type="entry name" value="FAD/NAD(P)-binding domain"/>
    <property type="match status" value="1"/>
</dbReference>
<feature type="domain" description="FAD-binding" evidence="3">
    <location>
        <begin position="13"/>
        <end position="200"/>
    </location>
</feature>
<evidence type="ECO:0000313" key="5">
    <source>
        <dbReference type="Proteomes" id="UP001501446"/>
    </source>
</evidence>
<protein>
    <recommendedName>
        <fullName evidence="3">FAD-binding domain-containing protein</fullName>
    </recommendedName>
</protein>
<keyword evidence="5" id="KW-1185">Reference proteome</keyword>
<evidence type="ECO:0000256" key="1">
    <source>
        <dbReference type="ARBA" id="ARBA00023002"/>
    </source>
</evidence>
<reference evidence="5" key="1">
    <citation type="journal article" date="2019" name="Int. J. Syst. Evol. Microbiol.">
        <title>The Global Catalogue of Microorganisms (GCM) 10K type strain sequencing project: providing services to taxonomists for standard genome sequencing and annotation.</title>
        <authorList>
            <consortium name="The Broad Institute Genomics Platform"/>
            <consortium name="The Broad Institute Genome Sequencing Center for Infectious Disease"/>
            <person name="Wu L."/>
            <person name="Ma J."/>
        </authorList>
    </citation>
    <scope>NUCLEOTIDE SEQUENCE [LARGE SCALE GENOMIC DNA]</scope>
    <source>
        <strain evidence="5">JCM 18958</strain>
    </source>
</reference>
<dbReference type="PANTHER" id="PTHR43476:SF3">
    <property type="entry name" value="FAD-BINDING MONOOXYGENASE"/>
    <property type="match status" value="1"/>
</dbReference>
<feature type="compositionally biased region" description="Polar residues" evidence="2">
    <location>
        <begin position="222"/>
        <end position="232"/>
    </location>
</feature>
<dbReference type="SUPFAM" id="SSF51905">
    <property type="entry name" value="FAD/NAD(P)-binding domain"/>
    <property type="match status" value="1"/>
</dbReference>
<dbReference type="EMBL" id="BAABLN010000071">
    <property type="protein sequence ID" value="GAA4708187.1"/>
    <property type="molecule type" value="Genomic_DNA"/>
</dbReference>
<keyword evidence="1" id="KW-0560">Oxidoreductase</keyword>
<dbReference type="Pfam" id="PF01494">
    <property type="entry name" value="FAD_binding_3"/>
    <property type="match status" value="1"/>
</dbReference>
<comment type="caution">
    <text evidence="4">The sequence shown here is derived from an EMBL/GenBank/DDBJ whole genome shotgun (WGS) entry which is preliminary data.</text>
</comment>
<dbReference type="InterPro" id="IPR036188">
    <property type="entry name" value="FAD/NAD-bd_sf"/>
</dbReference>
<dbReference type="InterPro" id="IPR002938">
    <property type="entry name" value="FAD-bd"/>
</dbReference>